<evidence type="ECO:0000313" key="4">
    <source>
        <dbReference type="EMBL" id="RAK26197.1"/>
    </source>
</evidence>
<dbReference type="SUPFAM" id="SSF69318">
    <property type="entry name" value="Integrin alpha N-terminal domain"/>
    <property type="match status" value="1"/>
</dbReference>
<keyword evidence="5" id="KW-1185">Reference proteome</keyword>
<dbReference type="InterPro" id="IPR028994">
    <property type="entry name" value="Integrin_alpha_N"/>
</dbReference>
<evidence type="ECO:0000256" key="1">
    <source>
        <dbReference type="ARBA" id="ARBA00022729"/>
    </source>
</evidence>
<evidence type="ECO:0000256" key="3">
    <source>
        <dbReference type="SAM" id="SignalP"/>
    </source>
</evidence>
<proteinExistence type="predicted"/>
<evidence type="ECO:0000313" key="5">
    <source>
        <dbReference type="Proteomes" id="UP000249341"/>
    </source>
</evidence>
<organism evidence="4 5">
    <name type="scientific">Actinoplanes lutulentus</name>
    <dbReference type="NCBI Taxonomy" id="1287878"/>
    <lineage>
        <taxon>Bacteria</taxon>
        <taxon>Bacillati</taxon>
        <taxon>Actinomycetota</taxon>
        <taxon>Actinomycetes</taxon>
        <taxon>Micromonosporales</taxon>
        <taxon>Micromonosporaceae</taxon>
        <taxon>Actinoplanes</taxon>
    </lineage>
</organism>
<dbReference type="EMBL" id="QLMJ01000028">
    <property type="protein sequence ID" value="RAK26197.1"/>
    <property type="molecule type" value="Genomic_DNA"/>
</dbReference>
<name>A0A327Z1X5_9ACTN</name>
<gene>
    <name evidence="4" type="ORF">B0I29_12829</name>
</gene>
<dbReference type="RefSeq" id="WP_111654702.1">
    <property type="nucleotide sequence ID" value="NZ_JACHWI010000014.1"/>
</dbReference>
<feature type="signal peptide" evidence="3">
    <location>
        <begin position="1"/>
        <end position="42"/>
    </location>
</feature>
<feature type="compositionally biased region" description="Low complexity" evidence="2">
    <location>
        <begin position="220"/>
        <end position="238"/>
    </location>
</feature>
<reference evidence="4 5" key="1">
    <citation type="submission" date="2018-06" db="EMBL/GenBank/DDBJ databases">
        <title>Genomic Encyclopedia of Type Strains, Phase III (KMG-III): the genomes of soil and plant-associated and newly described type strains.</title>
        <authorList>
            <person name="Whitman W."/>
        </authorList>
    </citation>
    <scope>NUCLEOTIDE SEQUENCE [LARGE SCALE GENOMIC DNA]</scope>
    <source>
        <strain evidence="4 5">CGMCC 4.7090</strain>
    </source>
</reference>
<dbReference type="OrthoDB" id="581998at2"/>
<sequence>MAVDQVRTRATGFSSGSRAVHRLILAASLTAAAVSIPAPTQAAQALAAAPLAAAPRETSCVPGTSTASDEAIAKQLRPLMNGRRLGSLVSGRAIACARVIVARVKARDLPERAAVIAITTAITESTLNNHRVALDHDSLGLFQQRPSQGWGSTSQLVDPAYATDAFLKAMLRKLPGGAWMTGGIGAICQYVQTSAYPGAYTPEVHDAALIVASLWTGGASPAPATPGTPSASPAPTGPYQAVTATAETEIGTLTGRHDLLMADWNGDKHNDLLVVNGSGLATGKTEVRVMDGARDYASLLLTTATAVPATDERHDYTAADWNGDGRPDLVVVQKTGTGSGKVEIVVADGASSFRNLTLTTTTSLAADGRAQFAMTDWNADGRPDLVAVRTAGTASGKVEVQILDGASNFQRDLVPSITTAEPAQDGLQAEVLDWNHDKKPDVVLVRKPATAAGKTELHVLDGAAGLSRTLVKQSTVLGLADDRFALLLTDAGDGKRPDLVVIQKTGTANGRGHVWVIGG</sequence>
<dbReference type="InterPro" id="IPR013517">
    <property type="entry name" value="FG-GAP"/>
</dbReference>
<feature type="region of interest" description="Disordered" evidence="2">
    <location>
        <begin position="220"/>
        <end position="239"/>
    </location>
</feature>
<dbReference type="Pfam" id="PF13517">
    <property type="entry name" value="FG-GAP_3"/>
    <property type="match status" value="1"/>
</dbReference>
<protein>
    <submittedName>
        <fullName evidence="4">VCBS repeat protein</fullName>
    </submittedName>
</protein>
<dbReference type="Proteomes" id="UP000249341">
    <property type="component" value="Unassembled WGS sequence"/>
</dbReference>
<dbReference type="AlphaFoldDB" id="A0A327Z1X5"/>
<evidence type="ECO:0000256" key="2">
    <source>
        <dbReference type="SAM" id="MobiDB-lite"/>
    </source>
</evidence>
<accession>A0A327Z1X5</accession>
<comment type="caution">
    <text evidence="4">The sequence shown here is derived from an EMBL/GenBank/DDBJ whole genome shotgun (WGS) entry which is preliminary data.</text>
</comment>
<dbReference type="Gene3D" id="2.130.10.130">
    <property type="entry name" value="Integrin alpha, N-terminal"/>
    <property type="match status" value="1"/>
</dbReference>
<keyword evidence="1 3" id="KW-0732">Signal</keyword>
<feature type="chain" id="PRO_5016429772" evidence="3">
    <location>
        <begin position="43"/>
        <end position="519"/>
    </location>
</feature>